<dbReference type="InterPro" id="IPR009057">
    <property type="entry name" value="Homeodomain-like_sf"/>
</dbReference>
<keyword evidence="5" id="KW-1185">Reference proteome</keyword>
<gene>
    <name evidence="4" type="primary">yttP</name>
    <name evidence="4" type="ORF">Poly59_48280</name>
</gene>
<protein>
    <submittedName>
        <fullName evidence="4">Putative HTH-type transcriptional regulator YttP</fullName>
    </submittedName>
</protein>
<dbReference type="EMBL" id="SJPX01000005">
    <property type="protein sequence ID" value="TWU47984.1"/>
    <property type="molecule type" value="Genomic_DNA"/>
</dbReference>
<dbReference type="AlphaFoldDB" id="A0A5C6EHM3"/>
<dbReference type="InterPro" id="IPR050109">
    <property type="entry name" value="HTH-type_TetR-like_transc_reg"/>
</dbReference>
<dbReference type="Proteomes" id="UP000317977">
    <property type="component" value="Unassembled WGS sequence"/>
</dbReference>
<dbReference type="InterPro" id="IPR036271">
    <property type="entry name" value="Tet_transcr_reg_TetR-rel_C_sf"/>
</dbReference>
<dbReference type="PROSITE" id="PS50977">
    <property type="entry name" value="HTH_TETR_2"/>
    <property type="match status" value="1"/>
</dbReference>
<dbReference type="Pfam" id="PF09209">
    <property type="entry name" value="CecR_C"/>
    <property type="match status" value="1"/>
</dbReference>
<dbReference type="InterPro" id="IPR001647">
    <property type="entry name" value="HTH_TetR"/>
</dbReference>
<evidence type="ECO:0000256" key="2">
    <source>
        <dbReference type="PROSITE-ProRule" id="PRU00335"/>
    </source>
</evidence>
<feature type="DNA-binding region" description="H-T-H motif" evidence="2">
    <location>
        <begin position="36"/>
        <end position="55"/>
    </location>
</feature>
<evidence type="ECO:0000313" key="5">
    <source>
        <dbReference type="Proteomes" id="UP000317977"/>
    </source>
</evidence>
<evidence type="ECO:0000256" key="1">
    <source>
        <dbReference type="ARBA" id="ARBA00023125"/>
    </source>
</evidence>
<dbReference type="GO" id="GO:0000976">
    <property type="term" value="F:transcription cis-regulatory region binding"/>
    <property type="evidence" value="ECO:0007669"/>
    <property type="project" value="TreeGrafter"/>
</dbReference>
<organism evidence="4 5">
    <name type="scientific">Rubripirellula reticaptiva</name>
    <dbReference type="NCBI Taxonomy" id="2528013"/>
    <lineage>
        <taxon>Bacteria</taxon>
        <taxon>Pseudomonadati</taxon>
        <taxon>Planctomycetota</taxon>
        <taxon>Planctomycetia</taxon>
        <taxon>Pirellulales</taxon>
        <taxon>Pirellulaceae</taxon>
        <taxon>Rubripirellula</taxon>
    </lineage>
</organism>
<evidence type="ECO:0000313" key="4">
    <source>
        <dbReference type="EMBL" id="TWU47984.1"/>
    </source>
</evidence>
<dbReference type="Gene3D" id="1.10.10.60">
    <property type="entry name" value="Homeodomain-like"/>
    <property type="match status" value="1"/>
</dbReference>
<name>A0A5C6EHM3_9BACT</name>
<dbReference type="SUPFAM" id="SSF46689">
    <property type="entry name" value="Homeodomain-like"/>
    <property type="match status" value="1"/>
</dbReference>
<comment type="caution">
    <text evidence="4">The sequence shown here is derived from an EMBL/GenBank/DDBJ whole genome shotgun (WGS) entry which is preliminary data.</text>
</comment>
<dbReference type="Pfam" id="PF00440">
    <property type="entry name" value="TetR_N"/>
    <property type="match status" value="1"/>
</dbReference>
<keyword evidence="1 2" id="KW-0238">DNA-binding</keyword>
<dbReference type="InterPro" id="IPR015292">
    <property type="entry name" value="Tscrpt_reg_YbiH_C"/>
</dbReference>
<proteinExistence type="predicted"/>
<dbReference type="GO" id="GO:0003700">
    <property type="term" value="F:DNA-binding transcription factor activity"/>
    <property type="evidence" value="ECO:0007669"/>
    <property type="project" value="TreeGrafter"/>
</dbReference>
<sequence length="223" mass="24806">MKSLSDAPSTTELDTRAKLLEASGPVFAARGFDRATVREICAAAGVNVASVGYHFGDKLGLYRELIRQIRESRQRQFPTPYASVDDDPSASLARVVRTLMSRILAADPSGWESQLFMREMQNPTPVFEDIVVEYFKPLHDRLLQNITVLINDPSVSDHVIQQLALSVVGQCVHYKVGADAIKLLVPAQQRELHFDVETISRHITAVTLAAIRSDEVIRPENLL</sequence>
<dbReference type="Gene3D" id="1.10.357.10">
    <property type="entry name" value="Tetracycline Repressor, domain 2"/>
    <property type="match status" value="1"/>
</dbReference>
<feature type="domain" description="HTH tetR-type" evidence="3">
    <location>
        <begin position="13"/>
        <end position="73"/>
    </location>
</feature>
<dbReference type="PANTHER" id="PTHR30055">
    <property type="entry name" value="HTH-TYPE TRANSCRIPTIONAL REGULATOR RUTR"/>
    <property type="match status" value="1"/>
</dbReference>
<dbReference type="RefSeq" id="WP_146536418.1">
    <property type="nucleotide sequence ID" value="NZ_SJPX01000005.1"/>
</dbReference>
<dbReference type="PANTHER" id="PTHR30055:SF226">
    <property type="entry name" value="HTH-TYPE TRANSCRIPTIONAL REGULATOR PKSA"/>
    <property type="match status" value="1"/>
</dbReference>
<dbReference type="SUPFAM" id="SSF48498">
    <property type="entry name" value="Tetracyclin repressor-like, C-terminal domain"/>
    <property type="match status" value="1"/>
</dbReference>
<accession>A0A5C6EHM3</accession>
<evidence type="ECO:0000259" key="3">
    <source>
        <dbReference type="PROSITE" id="PS50977"/>
    </source>
</evidence>
<dbReference type="OrthoDB" id="9789566at2"/>
<reference evidence="4 5" key="1">
    <citation type="submission" date="2019-02" db="EMBL/GenBank/DDBJ databases">
        <title>Deep-cultivation of Planctomycetes and their phenomic and genomic characterization uncovers novel biology.</title>
        <authorList>
            <person name="Wiegand S."/>
            <person name="Jogler M."/>
            <person name="Boedeker C."/>
            <person name="Pinto D."/>
            <person name="Vollmers J."/>
            <person name="Rivas-Marin E."/>
            <person name="Kohn T."/>
            <person name="Peeters S.H."/>
            <person name="Heuer A."/>
            <person name="Rast P."/>
            <person name="Oberbeckmann S."/>
            <person name="Bunk B."/>
            <person name="Jeske O."/>
            <person name="Meyerdierks A."/>
            <person name="Storesund J.E."/>
            <person name="Kallscheuer N."/>
            <person name="Luecker S."/>
            <person name="Lage O.M."/>
            <person name="Pohl T."/>
            <person name="Merkel B.J."/>
            <person name="Hornburger P."/>
            <person name="Mueller R.-W."/>
            <person name="Bruemmer F."/>
            <person name="Labrenz M."/>
            <person name="Spormann A.M."/>
            <person name="Op Den Camp H."/>
            <person name="Overmann J."/>
            <person name="Amann R."/>
            <person name="Jetten M.S.M."/>
            <person name="Mascher T."/>
            <person name="Medema M.H."/>
            <person name="Devos D.P."/>
            <person name="Kaster A.-K."/>
            <person name="Ovreas L."/>
            <person name="Rohde M."/>
            <person name="Galperin M.Y."/>
            <person name="Jogler C."/>
        </authorList>
    </citation>
    <scope>NUCLEOTIDE SEQUENCE [LARGE SCALE GENOMIC DNA]</scope>
    <source>
        <strain evidence="4 5">Poly59</strain>
    </source>
</reference>